<sequence length="30" mass="3266">MNIYIYISSGNCGDVTSIPEEEASAIFNVK</sequence>
<dbReference type="EMBL" id="JAQIZT010000003">
    <property type="protein sequence ID" value="KAJ7004793.1"/>
    <property type="molecule type" value="Genomic_DNA"/>
</dbReference>
<comment type="caution">
    <text evidence="1">The sequence shown here is derived from an EMBL/GenBank/DDBJ whole genome shotgun (WGS) entry which is preliminary data.</text>
</comment>
<gene>
    <name evidence="1" type="ORF">NC653_009587</name>
</gene>
<keyword evidence="2" id="KW-1185">Reference proteome</keyword>
<organism evidence="1 2">
    <name type="scientific">Populus alba x Populus x berolinensis</name>
    <dbReference type="NCBI Taxonomy" id="444605"/>
    <lineage>
        <taxon>Eukaryota</taxon>
        <taxon>Viridiplantae</taxon>
        <taxon>Streptophyta</taxon>
        <taxon>Embryophyta</taxon>
        <taxon>Tracheophyta</taxon>
        <taxon>Spermatophyta</taxon>
        <taxon>Magnoliopsida</taxon>
        <taxon>eudicotyledons</taxon>
        <taxon>Gunneridae</taxon>
        <taxon>Pentapetalae</taxon>
        <taxon>rosids</taxon>
        <taxon>fabids</taxon>
        <taxon>Malpighiales</taxon>
        <taxon>Salicaceae</taxon>
        <taxon>Saliceae</taxon>
        <taxon>Populus</taxon>
    </lineage>
</organism>
<evidence type="ECO:0000313" key="1">
    <source>
        <dbReference type="EMBL" id="KAJ7004793.1"/>
    </source>
</evidence>
<proteinExistence type="predicted"/>
<accession>A0AAD6W9X7</accession>
<protein>
    <submittedName>
        <fullName evidence="1">Uncharacterized protein</fullName>
    </submittedName>
</protein>
<dbReference type="Proteomes" id="UP001164929">
    <property type="component" value="Chromosome 3"/>
</dbReference>
<evidence type="ECO:0000313" key="2">
    <source>
        <dbReference type="Proteomes" id="UP001164929"/>
    </source>
</evidence>
<dbReference type="AlphaFoldDB" id="A0AAD6W9X7"/>
<reference evidence="1" key="1">
    <citation type="journal article" date="2023" name="Mol. Ecol. Resour.">
        <title>Chromosome-level genome assembly of a triploid poplar Populus alba 'Berolinensis'.</title>
        <authorList>
            <person name="Chen S."/>
            <person name="Yu Y."/>
            <person name="Wang X."/>
            <person name="Wang S."/>
            <person name="Zhang T."/>
            <person name="Zhou Y."/>
            <person name="He R."/>
            <person name="Meng N."/>
            <person name="Wang Y."/>
            <person name="Liu W."/>
            <person name="Liu Z."/>
            <person name="Liu J."/>
            <person name="Guo Q."/>
            <person name="Huang H."/>
            <person name="Sederoff R.R."/>
            <person name="Wang G."/>
            <person name="Qu G."/>
            <person name="Chen S."/>
        </authorList>
    </citation>
    <scope>NUCLEOTIDE SEQUENCE</scope>
    <source>
        <strain evidence="1">SC-2020</strain>
    </source>
</reference>
<name>A0AAD6W9X7_9ROSI</name>